<evidence type="ECO:0000313" key="2">
    <source>
        <dbReference type="EMBL" id="EFY07727.1"/>
    </source>
</evidence>
<dbReference type="InterPro" id="IPR018389">
    <property type="entry name" value="DctP_fam"/>
</dbReference>
<dbReference type="STRING" id="762983.HMPREF9444_00455"/>
<proteinExistence type="predicted"/>
<dbReference type="EMBL" id="AEVO01000019">
    <property type="protein sequence ID" value="EFY07727.1"/>
    <property type="molecule type" value="Genomic_DNA"/>
</dbReference>
<dbReference type="GO" id="GO:0055085">
    <property type="term" value="P:transmembrane transport"/>
    <property type="evidence" value="ECO:0007669"/>
    <property type="project" value="InterPro"/>
</dbReference>
<keyword evidence="3" id="KW-1185">Reference proteome</keyword>
<accession>E8LID8</accession>
<sequence length="89" mass="10033">MTKSTFYKLSPEYQQIILNAALAGAKFQRKMNSDQAATQIAEFKKHGVEVIEQIDQKPFKDAAFDEVAKFYIDQYGDKLVKGISAQVAE</sequence>
<name>E8LID8_SUCHY</name>
<dbReference type="Pfam" id="PF03480">
    <property type="entry name" value="DctP"/>
    <property type="match status" value="1"/>
</dbReference>
<dbReference type="Gene3D" id="3.40.190.170">
    <property type="entry name" value="Bacterial extracellular solute-binding protein, family 7"/>
    <property type="match status" value="1"/>
</dbReference>
<dbReference type="InterPro" id="IPR038404">
    <property type="entry name" value="TRAP_DctP_sf"/>
</dbReference>
<organism evidence="2 3">
    <name type="scientific">Succinatimonas hippei (strain DSM 22608 / JCM 16073 / KCTC 15190 / YIT 12066)</name>
    <dbReference type="NCBI Taxonomy" id="762983"/>
    <lineage>
        <taxon>Bacteria</taxon>
        <taxon>Pseudomonadati</taxon>
        <taxon>Pseudomonadota</taxon>
        <taxon>Gammaproteobacteria</taxon>
        <taxon>Aeromonadales</taxon>
        <taxon>Succinivibrionaceae</taxon>
        <taxon>Succinatimonas</taxon>
    </lineage>
</organism>
<keyword evidence="1" id="KW-0732">Signal</keyword>
<dbReference type="AlphaFoldDB" id="E8LID8"/>
<dbReference type="eggNOG" id="COG1638">
    <property type="taxonomic scope" value="Bacteria"/>
</dbReference>
<evidence type="ECO:0008006" key="4">
    <source>
        <dbReference type="Google" id="ProtNLM"/>
    </source>
</evidence>
<comment type="caution">
    <text evidence="2">The sequence shown here is derived from an EMBL/GenBank/DDBJ whole genome shotgun (WGS) entry which is preliminary data.</text>
</comment>
<reference evidence="2 3" key="1">
    <citation type="submission" date="2011-01" db="EMBL/GenBank/DDBJ databases">
        <authorList>
            <person name="Weinstock G."/>
            <person name="Sodergren E."/>
            <person name="Clifton S."/>
            <person name="Fulton L."/>
            <person name="Fulton B."/>
            <person name="Courtney L."/>
            <person name="Fronick C."/>
            <person name="Harrison M."/>
            <person name="Strong C."/>
            <person name="Farmer C."/>
            <person name="Delahaunty K."/>
            <person name="Markovic C."/>
            <person name="Hall O."/>
            <person name="Minx P."/>
            <person name="Tomlinson C."/>
            <person name="Mitreva M."/>
            <person name="Hou S."/>
            <person name="Chen J."/>
            <person name="Wollam A."/>
            <person name="Pepin K.H."/>
            <person name="Johnson M."/>
            <person name="Bhonagiri V."/>
            <person name="Zhang X."/>
            <person name="Suruliraj S."/>
            <person name="Warren W."/>
            <person name="Chinwalla A."/>
            <person name="Mardis E.R."/>
            <person name="Wilson R.K."/>
        </authorList>
    </citation>
    <scope>NUCLEOTIDE SEQUENCE [LARGE SCALE GENOMIC DNA]</scope>
    <source>
        <strain evidence="3">DSM 22608 / JCM 16073 / KCTC 15190 / YIT 12066</strain>
    </source>
</reference>
<dbReference type="Proteomes" id="UP000018458">
    <property type="component" value="Unassembled WGS sequence"/>
</dbReference>
<protein>
    <recommendedName>
        <fullName evidence="4">TRAP transporter solute receptor, DctP family</fullName>
    </recommendedName>
</protein>
<dbReference type="HOGENOM" id="CLU_2453495_0_0_6"/>
<gene>
    <name evidence="2" type="ORF">HMPREF9444_00455</name>
</gene>
<evidence type="ECO:0000256" key="1">
    <source>
        <dbReference type="ARBA" id="ARBA00022729"/>
    </source>
</evidence>
<evidence type="ECO:0000313" key="3">
    <source>
        <dbReference type="Proteomes" id="UP000018458"/>
    </source>
</evidence>